<evidence type="ECO:0000313" key="1">
    <source>
        <dbReference type="EMBL" id="CDW73058.1"/>
    </source>
</evidence>
<dbReference type="AlphaFoldDB" id="A0A077ZT47"/>
<evidence type="ECO:0000313" key="2">
    <source>
        <dbReference type="Proteomes" id="UP000039865"/>
    </source>
</evidence>
<dbReference type="Proteomes" id="UP000039865">
    <property type="component" value="Unassembled WGS sequence"/>
</dbReference>
<proteinExistence type="predicted"/>
<accession>A0A077ZT47</accession>
<dbReference type="EMBL" id="CCKQ01001964">
    <property type="protein sequence ID" value="CDW73058.1"/>
    <property type="molecule type" value="Genomic_DNA"/>
</dbReference>
<protein>
    <submittedName>
        <fullName evidence="1">Uncharacterized protein</fullName>
    </submittedName>
</protein>
<sequence>MSKKILIDHHPTNTIEQQIQAQMSAMMKKSVDALFISKEMIDMLLNSFEHELFMQECLKKVLPFTCYHACETAMRLSNPILIPYDPRLDDCILQHEDIEEPEGLGLDPLMPGYVQLRKPLDRAFAQEFNTIDATGLKSIGSPRRSVIMGKKTSQFISSSNSCKYSISLDKKSLKKFSIPKNIIEQDVVPRQQLLDLQRSIETEEVVRARFILDKQLARRKVEQDEKQREIDLKLKYEKNKNSLTVRASNDGNITFDFDGNPIQVKQINPNKLKVLEQDQELMTFKMIEQQQQPVQKKQIKLPKTQNNLEIKKEKSTIELPDDIMQEQRIKISTLAPVYHQEPFKVIKPQYGVSLIQEQSPSVMSNNSKRDNNFSVGNYQDNPSIKGKQMTRQDYNSVKSQGYQLTNLNKSQLIDTLDYSMDEELKHLKLDVSYARLANVNDTFFTDTARKQTSKNLTINSEERVSTKFRINKNTVDQVGHQIKTQNQQSRMLLIDDNTANNTLHNTSLNVQFNTNLIGEFRNQQSNKSLHYVSGLQLPKIRTKRAGGRDTSMSLPQSLNQSLVLKESKKRPDYLSKIRTTQNQSVLYDNVIVQKIDDVTGDKLNNSFIQGSSNQQGLINQRNDSFIINSNEKLPKLRYPIPKVKDNFVQDMQQIFNQKDRFNQAIINSKKRQRLLPQKQQEQQTYDQIYKFV</sequence>
<keyword evidence="2" id="KW-1185">Reference proteome</keyword>
<dbReference type="InParanoid" id="A0A077ZT47"/>
<reference evidence="1 2" key="1">
    <citation type="submission" date="2014-06" db="EMBL/GenBank/DDBJ databases">
        <authorList>
            <person name="Swart Estienne"/>
        </authorList>
    </citation>
    <scope>NUCLEOTIDE SEQUENCE [LARGE SCALE GENOMIC DNA]</scope>
    <source>
        <strain evidence="1 2">130c</strain>
    </source>
</reference>
<name>A0A077ZT47_STYLE</name>
<gene>
    <name evidence="1" type="primary">Contig12141.g12976</name>
    <name evidence="1" type="ORF">STYLEM_2027</name>
</gene>
<organism evidence="1 2">
    <name type="scientific">Stylonychia lemnae</name>
    <name type="common">Ciliate</name>
    <dbReference type="NCBI Taxonomy" id="5949"/>
    <lineage>
        <taxon>Eukaryota</taxon>
        <taxon>Sar</taxon>
        <taxon>Alveolata</taxon>
        <taxon>Ciliophora</taxon>
        <taxon>Intramacronucleata</taxon>
        <taxon>Spirotrichea</taxon>
        <taxon>Stichotrichia</taxon>
        <taxon>Sporadotrichida</taxon>
        <taxon>Oxytrichidae</taxon>
        <taxon>Stylonychinae</taxon>
        <taxon>Stylonychia</taxon>
    </lineage>
</organism>